<evidence type="ECO:0000313" key="2">
    <source>
        <dbReference type="Proteomes" id="UP000033393"/>
    </source>
</evidence>
<protein>
    <recommendedName>
        <fullName evidence="3">Helix-turn-helix domain-containing protein</fullName>
    </recommendedName>
</protein>
<name>A0A0F0H095_LENAE</name>
<dbReference type="EMBL" id="JYJG01000145">
    <property type="protein sequence ID" value="KJK47088.1"/>
    <property type="molecule type" value="Genomic_DNA"/>
</dbReference>
<dbReference type="PATRIC" id="fig|68170.10.peg.5374"/>
<accession>A0A0F0H095</accession>
<dbReference type="Proteomes" id="UP000033393">
    <property type="component" value="Unassembled WGS sequence"/>
</dbReference>
<reference evidence="1 2" key="1">
    <citation type="submission" date="2015-02" db="EMBL/GenBank/DDBJ databases">
        <authorList>
            <person name="Ju K.-S."/>
            <person name="Doroghazi J.R."/>
            <person name="Metcalf W."/>
        </authorList>
    </citation>
    <scope>NUCLEOTIDE SEQUENCE [LARGE SCALE GENOMIC DNA]</scope>
    <source>
        <strain evidence="1 2">NRRL B-16140</strain>
    </source>
</reference>
<comment type="caution">
    <text evidence="1">The sequence shown here is derived from an EMBL/GenBank/DDBJ whole genome shotgun (WGS) entry which is preliminary data.</text>
</comment>
<sequence>MLTSLSASAHTIRETAWLLGVDRSEVCRAIRLGKLHAERRRGQTVIPVSALLPLLANAGPGVLRD</sequence>
<dbReference type="RefSeq" id="WP_045313377.1">
    <property type="nucleotide sequence ID" value="NZ_JYJG01000145.1"/>
</dbReference>
<dbReference type="OrthoDB" id="3699088at2"/>
<dbReference type="AlphaFoldDB" id="A0A0F0H095"/>
<organism evidence="1 2">
    <name type="scientific">Lentzea aerocolonigenes</name>
    <name type="common">Lechevalieria aerocolonigenes</name>
    <name type="synonym">Saccharothrix aerocolonigenes</name>
    <dbReference type="NCBI Taxonomy" id="68170"/>
    <lineage>
        <taxon>Bacteria</taxon>
        <taxon>Bacillati</taxon>
        <taxon>Actinomycetota</taxon>
        <taxon>Actinomycetes</taxon>
        <taxon>Pseudonocardiales</taxon>
        <taxon>Pseudonocardiaceae</taxon>
        <taxon>Lentzea</taxon>
    </lineage>
</organism>
<evidence type="ECO:0008006" key="3">
    <source>
        <dbReference type="Google" id="ProtNLM"/>
    </source>
</evidence>
<gene>
    <name evidence="1" type="ORF">UK23_21545</name>
</gene>
<proteinExistence type="predicted"/>
<evidence type="ECO:0000313" key="1">
    <source>
        <dbReference type="EMBL" id="KJK47088.1"/>
    </source>
</evidence>
<keyword evidence="2" id="KW-1185">Reference proteome</keyword>